<dbReference type="EMBL" id="CP027059">
    <property type="protein sequence ID" value="UQZ87606.1"/>
    <property type="molecule type" value="Genomic_DNA"/>
</dbReference>
<sequence>MNGRHPALSDRALRWAADALHPEAEVLSVQQLHGGISSLVHGIELSFGGARRHVVLRQFDNEEWVREQPDLALREAESLLRASQAEGVQTPRLVARDATGNGCGRPAVLMTMLEGSVVLEPADTGCWVDGMAEALARVHKIEAGDFRWTFAPYCDVSSLDTSSWSAIPDQWQSAADWLAQSRPSFTPRFIHRDYHPANILWDNGAVSGIVDWVNGCVGPAGIDVGHCRVNLAQLHDVETADALLSSYRRYAGASFDYDPYWDLVAMIDFAYWPPEVYAGWTALGVSGLTREMMCERLDRYLLSLLDRISLHDGGRRG</sequence>
<dbReference type="SUPFAM" id="SSF56112">
    <property type="entry name" value="Protein kinase-like (PK-like)"/>
    <property type="match status" value="1"/>
</dbReference>
<keyword evidence="2" id="KW-0418">Kinase</keyword>
<dbReference type="Gene3D" id="3.90.1200.10">
    <property type="match status" value="1"/>
</dbReference>
<proteinExistence type="predicted"/>
<gene>
    <name evidence="2" type="ORF">SK3146_06908</name>
</gene>
<dbReference type="InterPro" id="IPR002575">
    <property type="entry name" value="Aminoglycoside_PTrfase"/>
</dbReference>
<name>A0ABY4RZ69_9BACL</name>
<dbReference type="PANTHER" id="PTHR21310">
    <property type="entry name" value="AMINOGLYCOSIDE PHOSPHOTRANSFERASE-RELATED-RELATED"/>
    <property type="match status" value="1"/>
</dbReference>
<evidence type="ECO:0000313" key="3">
    <source>
        <dbReference type="Proteomes" id="UP001057134"/>
    </source>
</evidence>
<evidence type="ECO:0000313" key="2">
    <source>
        <dbReference type="EMBL" id="UQZ87606.1"/>
    </source>
</evidence>
<dbReference type="RefSeq" id="WP_249863051.1">
    <property type="nucleotide sequence ID" value="NZ_CP027059.1"/>
</dbReference>
<dbReference type="Pfam" id="PF01636">
    <property type="entry name" value="APH"/>
    <property type="match status" value="1"/>
</dbReference>
<organism evidence="2 3">
    <name type="scientific">Paenibacillus konkukensis</name>
    <dbReference type="NCBI Taxonomy" id="2020716"/>
    <lineage>
        <taxon>Bacteria</taxon>
        <taxon>Bacillati</taxon>
        <taxon>Bacillota</taxon>
        <taxon>Bacilli</taxon>
        <taxon>Bacillales</taxon>
        <taxon>Paenibacillaceae</taxon>
        <taxon>Paenibacillus</taxon>
    </lineage>
</organism>
<reference evidence="2" key="2">
    <citation type="journal article" date="2021" name="J Anim Sci Technol">
        <title>Complete genome sequence of Paenibacillus konkukensis sp. nov. SK3146 as a potential probiotic strain.</title>
        <authorList>
            <person name="Jung H.I."/>
            <person name="Park S."/>
            <person name="Niu K.M."/>
            <person name="Lee S.W."/>
            <person name="Kothari D."/>
            <person name="Yi K.J."/>
            <person name="Kim S.K."/>
        </authorList>
    </citation>
    <scope>NUCLEOTIDE SEQUENCE</scope>
    <source>
        <strain evidence="2">SK3146</strain>
    </source>
</reference>
<dbReference type="InterPro" id="IPR011009">
    <property type="entry name" value="Kinase-like_dom_sf"/>
</dbReference>
<accession>A0ABY4RZ69</accession>
<evidence type="ECO:0000259" key="1">
    <source>
        <dbReference type="Pfam" id="PF01636"/>
    </source>
</evidence>
<dbReference type="GO" id="GO:0016301">
    <property type="term" value="F:kinase activity"/>
    <property type="evidence" value="ECO:0007669"/>
    <property type="project" value="UniProtKB-KW"/>
</dbReference>
<dbReference type="InterPro" id="IPR051678">
    <property type="entry name" value="AGP_Transferase"/>
</dbReference>
<reference evidence="2" key="1">
    <citation type="submission" date="2018-02" db="EMBL/GenBank/DDBJ databases">
        <authorList>
            <person name="Kim S.-K."/>
            <person name="Jung H.-I."/>
            <person name="Lee S.-W."/>
        </authorList>
    </citation>
    <scope>NUCLEOTIDE SEQUENCE</scope>
    <source>
        <strain evidence="2">SK3146</strain>
    </source>
</reference>
<keyword evidence="3" id="KW-1185">Reference proteome</keyword>
<keyword evidence="2" id="KW-0808">Transferase</keyword>
<protein>
    <submittedName>
        <fullName evidence="2">Homoserine kinase</fullName>
    </submittedName>
</protein>
<feature type="domain" description="Aminoglycoside phosphotransferase" evidence="1">
    <location>
        <begin position="50"/>
        <end position="248"/>
    </location>
</feature>
<dbReference type="Proteomes" id="UP001057134">
    <property type="component" value="Chromosome"/>
</dbReference>